<feature type="compositionally biased region" description="Basic and acidic residues" evidence="1">
    <location>
        <begin position="1"/>
        <end position="17"/>
    </location>
</feature>
<dbReference type="EMBL" id="BMAW01029402">
    <property type="protein sequence ID" value="GFU11804.1"/>
    <property type="molecule type" value="Genomic_DNA"/>
</dbReference>
<feature type="region of interest" description="Disordered" evidence="1">
    <location>
        <begin position="1"/>
        <end position="20"/>
    </location>
</feature>
<proteinExistence type="predicted"/>
<organism evidence="2 3">
    <name type="scientific">Nephila pilipes</name>
    <name type="common">Giant wood spider</name>
    <name type="synonym">Nephila maculata</name>
    <dbReference type="NCBI Taxonomy" id="299642"/>
    <lineage>
        <taxon>Eukaryota</taxon>
        <taxon>Metazoa</taxon>
        <taxon>Ecdysozoa</taxon>
        <taxon>Arthropoda</taxon>
        <taxon>Chelicerata</taxon>
        <taxon>Arachnida</taxon>
        <taxon>Araneae</taxon>
        <taxon>Araneomorphae</taxon>
        <taxon>Entelegynae</taxon>
        <taxon>Araneoidea</taxon>
        <taxon>Nephilidae</taxon>
        <taxon>Nephila</taxon>
    </lineage>
</organism>
<dbReference type="AlphaFoldDB" id="A0A8X6UER5"/>
<sequence length="144" mass="16751">MKFENKFNSKNEKEKTKTSLLSNEPFHCETSPHSSNVNKTFFNKAQPLLSFSGKQKYQQHEKKSFLSLFSLHNIVVSYYTKKRSTFYLQQYQRNPMSGAEYLIASSPHGGSEAQNVLPETRDAFWSILRLFFFLSGFSILVKFL</sequence>
<protein>
    <submittedName>
        <fullName evidence="2">Uncharacterized protein</fullName>
    </submittedName>
</protein>
<name>A0A8X6UER5_NEPPI</name>
<accession>A0A8X6UER5</accession>
<evidence type="ECO:0000256" key="1">
    <source>
        <dbReference type="SAM" id="MobiDB-lite"/>
    </source>
</evidence>
<reference evidence="2" key="1">
    <citation type="submission" date="2020-08" db="EMBL/GenBank/DDBJ databases">
        <title>Multicomponent nature underlies the extraordinary mechanical properties of spider dragline silk.</title>
        <authorList>
            <person name="Kono N."/>
            <person name="Nakamura H."/>
            <person name="Mori M."/>
            <person name="Yoshida Y."/>
            <person name="Ohtoshi R."/>
            <person name="Malay A.D."/>
            <person name="Moran D.A.P."/>
            <person name="Tomita M."/>
            <person name="Numata K."/>
            <person name="Arakawa K."/>
        </authorList>
    </citation>
    <scope>NUCLEOTIDE SEQUENCE</scope>
</reference>
<keyword evidence="3" id="KW-1185">Reference proteome</keyword>
<comment type="caution">
    <text evidence="2">The sequence shown here is derived from an EMBL/GenBank/DDBJ whole genome shotgun (WGS) entry which is preliminary data.</text>
</comment>
<evidence type="ECO:0000313" key="2">
    <source>
        <dbReference type="EMBL" id="GFU11804.1"/>
    </source>
</evidence>
<evidence type="ECO:0000313" key="3">
    <source>
        <dbReference type="Proteomes" id="UP000887013"/>
    </source>
</evidence>
<gene>
    <name evidence="2" type="ORF">NPIL_378051</name>
</gene>
<dbReference type="Proteomes" id="UP000887013">
    <property type="component" value="Unassembled WGS sequence"/>
</dbReference>